<reference evidence="3" key="1">
    <citation type="submission" date="2016-10" db="EMBL/GenBank/DDBJ databases">
        <authorList>
            <person name="Varghese N."/>
            <person name="Submissions S."/>
        </authorList>
    </citation>
    <scope>NUCLEOTIDE SEQUENCE [LARGE SCALE GENOMIC DNA]</scope>
    <source>
        <strain evidence="3">DSM 21424</strain>
    </source>
</reference>
<protein>
    <recommendedName>
        <fullName evidence="1">YjiS-like domain-containing protein</fullName>
    </recommendedName>
</protein>
<dbReference type="InterPro" id="IPR009506">
    <property type="entry name" value="YjiS-like"/>
</dbReference>
<keyword evidence="3" id="KW-1185">Reference proteome</keyword>
<accession>A0A1G7D8M0</accession>
<proteinExistence type="predicted"/>
<evidence type="ECO:0000313" key="2">
    <source>
        <dbReference type="EMBL" id="SDE47902.1"/>
    </source>
</evidence>
<dbReference type="EMBL" id="FNAT01000002">
    <property type="protein sequence ID" value="SDE47902.1"/>
    <property type="molecule type" value="Genomic_DNA"/>
</dbReference>
<dbReference type="Proteomes" id="UP000198922">
    <property type="component" value="Unassembled WGS sequence"/>
</dbReference>
<evidence type="ECO:0000259" key="1">
    <source>
        <dbReference type="Pfam" id="PF06568"/>
    </source>
</evidence>
<evidence type="ECO:0000313" key="3">
    <source>
        <dbReference type="Proteomes" id="UP000198922"/>
    </source>
</evidence>
<gene>
    <name evidence="2" type="ORF">SAMN04488567_1832</name>
</gene>
<organism evidence="2 3">
    <name type="scientific">Limimaricola pyoseonensis</name>
    <dbReference type="NCBI Taxonomy" id="521013"/>
    <lineage>
        <taxon>Bacteria</taxon>
        <taxon>Pseudomonadati</taxon>
        <taxon>Pseudomonadota</taxon>
        <taxon>Alphaproteobacteria</taxon>
        <taxon>Rhodobacterales</taxon>
        <taxon>Paracoccaceae</taxon>
        <taxon>Limimaricola</taxon>
    </lineage>
</organism>
<sequence>MAFATDITPRPGFFGRLAALRDGMARRRARAQAYARTYDELQSLSERELADLGISRAMIRDIAERAAREA</sequence>
<feature type="domain" description="YjiS-like" evidence="1">
    <location>
        <begin position="25"/>
        <end position="60"/>
    </location>
</feature>
<dbReference type="Pfam" id="PF06568">
    <property type="entry name" value="YjiS-like"/>
    <property type="match status" value="1"/>
</dbReference>
<dbReference type="AlphaFoldDB" id="A0A1G7D8M0"/>
<name>A0A1G7D8M0_9RHOB</name>